<keyword evidence="8 10" id="KW-1133">Transmembrane helix</keyword>
<evidence type="ECO:0000256" key="4">
    <source>
        <dbReference type="ARBA" id="ARBA00022692"/>
    </source>
</evidence>
<dbReference type="GO" id="GO:0015031">
    <property type="term" value="P:protein transport"/>
    <property type="evidence" value="ECO:0007669"/>
    <property type="project" value="UniProtKB-KW"/>
</dbReference>
<keyword evidence="9 10" id="KW-0472">Membrane</keyword>
<reference evidence="12" key="1">
    <citation type="submission" date="2017-02" db="UniProtKB">
        <authorList>
            <consortium name="WormBaseParasite"/>
        </authorList>
    </citation>
    <scope>IDENTIFICATION</scope>
</reference>
<keyword evidence="3 10" id="KW-0813">Transport</keyword>
<keyword evidence="6 10" id="KW-0256">Endoplasmic reticulum</keyword>
<protein>
    <recommendedName>
        <fullName evidence="10">GPI inositol-deacylase</fullName>
        <ecNumber evidence="10">3.1.-.-</ecNumber>
    </recommendedName>
</protein>
<keyword evidence="5 10" id="KW-0378">Hydrolase</keyword>
<evidence type="ECO:0000256" key="9">
    <source>
        <dbReference type="ARBA" id="ARBA00023136"/>
    </source>
</evidence>
<dbReference type="GO" id="GO:0005789">
    <property type="term" value="C:endoplasmic reticulum membrane"/>
    <property type="evidence" value="ECO:0007669"/>
    <property type="project" value="UniProtKB-SubCell"/>
</dbReference>
<dbReference type="AlphaFoldDB" id="A0A0N4VLP1"/>
<keyword evidence="7 10" id="KW-0653">Protein transport</keyword>
<evidence type="ECO:0000256" key="2">
    <source>
        <dbReference type="ARBA" id="ARBA00006931"/>
    </source>
</evidence>
<comment type="function">
    <text evidence="10">Involved in inositol deacylation of GPI-anchored proteins which plays important roles in the quality control and ER-associated degradation of GPI-anchored proteins.</text>
</comment>
<comment type="caution">
    <text evidence="10">Lacks conserved residue(s) required for the propagation of feature annotation.</text>
</comment>
<feature type="transmembrane region" description="Helical" evidence="10">
    <location>
        <begin position="249"/>
        <end position="266"/>
    </location>
</feature>
<comment type="similarity">
    <text evidence="2 10">Belongs to the GPI inositol-deacylase family.</text>
</comment>
<dbReference type="EC" id="3.1.-.-" evidence="10"/>
<dbReference type="WBParaSite" id="EVEC_0001180901-mRNA-1">
    <property type="protein sequence ID" value="EVEC_0001180901-mRNA-1"/>
    <property type="gene ID" value="EVEC_0001180901"/>
</dbReference>
<organism evidence="12">
    <name type="scientific">Enterobius vermicularis</name>
    <name type="common">Human pinworm</name>
    <dbReference type="NCBI Taxonomy" id="51028"/>
    <lineage>
        <taxon>Eukaryota</taxon>
        <taxon>Metazoa</taxon>
        <taxon>Ecdysozoa</taxon>
        <taxon>Nematoda</taxon>
        <taxon>Chromadorea</taxon>
        <taxon>Rhabditida</taxon>
        <taxon>Spirurina</taxon>
        <taxon>Oxyuridomorpha</taxon>
        <taxon>Oxyuroidea</taxon>
        <taxon>Oxyuridae</taxon>
        <taxon>Enterobius</taxon>
    </lineage>
</organism>
<dbReference type="Pfam" id="PF07819">
    <property type="entry name" value="PGAP1"/>
    <property type="match status" value="1"/>
</dbReference>
<keyword evidence="4 10" id="KW-0812">Transmembrane</keyword>
<name>A0A0N4VLP1_ENTVE</name>
<sequence length="275" mass="31023">LPFLFFTVPAFTQLIFSLVAITVRFFRGVINPDWNSISLHCCWSSGHLSGIPVIFVPGNAGSVRQVRSLGSLLQNKTESRKEPFHFNVFGIDFNEELSGIAGMYLERQIRYLRFVVDQVWQIYHPSPKGLILVGHSMGGIVIRSLLRDPNFNPSRIALIITLGTPHKSPRKNALIIIEQFYSDNNLTKNLKGSHVPMISISGGLKDILVPEHLSVDTDFYHFSTTAIDGVEAEADHLCIVWCNQLVRKVSITIAIYQVTVYFLIFLKKRLELKIA</sequence>
<dbReference type="PANTHER" id="PTHR15495">
    <property type="entry name" value="NEGATIVE REGULATOR OF VESICLE FORMATION-RELATED"/>
    <property type="match status" value="1"/>
</dbReference>
<evidence type="ECO:0000313" key="12">
    <source>
        <dbReference type="WBParaSite" id="EVEC_0001180901-mRNA-1"/>
    </source>
</evidence>
<dbReference type="PANTHER" id="PTHR15495:SF7">
    <property type="entry name" value="GPI INOSITOL-DEACYLASE"/>
    <property type="match status" value="1"/>
</dbReference>
<dbReference type="GO" id="GO:0006888">
    <property type="term" value="P:endoplasmic reticulum to Golgi vesicle-mediated transport"/>
    <property type="evidence" value="ECO:0007669"/>
    <property type="project" value="TreeGrafter"/>
</dbReference>
<evidence type="ECO:0000256" key="10">
    <source>
        <dbReference type="RuleBase" id="RU365011"/>
    </source>
</evidence>
<proteinExistence type="inferred from homology"/>
<feature type="domain" description="GPI inositol-deacylase PGAP1-like alpha/beta" evidence="11">
    <location>
        <begin position="47"/>
        <end position="253"/>
    </location>
</feature>
<dbReference type="GO" id="GO:0006505">
    <property type="term" value="P:GPI anchor metabolic process"/>
    <property type="evidence" value="ECO:0007669"/>
    <property type="project" value="TreeGrafter"/>
</dbReference>
<comment type="subcellular location">
    <subcellularLocation>
        <location evidence="1">Endoplasmic reticulum membrane</location>
        <topology evidence="1">Multi-pass membrane protein</topology>
    </subcellularLocation>
</comment>
<evidence type="ECO:0000256" key="6">
    <source>
        <dbReference type="ARBA" id="ARBA00022824"/>
    </source>
</evidence>
<dbReference type="InterPro" id="IPR012908">
    <property type="entry name" value="PGAP1-ab_dom-like"/>
</dbReference>
<evidence type="ECO:0000256" key="5">
    <source>
        <dbReference type="ARBA" id="ARBA00022801"/>
    </source>
</evidence>
<dbReference type="InterPro" id="IPR039529">
    <property type="entry name" value="PGAP1/BST1"/>
</dbReference>
<evidence type="ECO:0000256" key="7">
    <source>
        <dbReference type="ARBA" id="ARBA00022927"/>
    </source>
</evidence>
<evidence type="ECO:0000259" key="11">
    <source>
        <dbReference type="Pfam" id="PF07819"/>
    </source>
</evidence>
<evidence type="ECO:0000256" key="3">
    <source>
        <dbReference type="ARBA" id="ARBA00022448"/>
    </source>
</evidence>
<evidence type="ECO:0000256" key="8">
    <source>
        <dbReference type="ARBA" id="ARBA00022989"/>
    </source>
</evidence>
<accession>A0A0N4VLP1</accession>
<dbReference type="SUPFAM" id="SSF53474">
    <property type="entry name" value="alpha/beta-Hydrolases"/>
    <property type="match status" value="1"/>
</dbReference>
<dbReference type="Gene3D" id="3.40.50.1820">
    <property type="entry name" value="alpha/beta hydrolase"/>
    <property type="match status" value="1"/>
</dbReference>
<evidence type="ECO:0000256" key="1">
    <source>
        <dbReference type="ARBA" id="ARBA00004477"/>
    </source>
</evidence>
<dbReference type="GO" id="GO:0050185">
    <property type="term" value="F:phosphatidylinositol deacylase activity"/>
    <property type="evidence" value="ECO:0007669"/>
    <property type="project" value="TreeGrafter"/>
</dbReference>
<dbReference type="InterPro" id="IPR029058">
    <property type="entry name" value="AB_hydrolase_fold"/>
</dbReference>